<sequence length="577" mass="64799">MSLKTRILGLTALLIMAASAASWLAYRALSEDIIERWGQQVAEIQVRYDSARLLQSLEREIGLARQMADSATLIQWARNPDDPALEAAAIQQMESFRANFRDNSYFVALRESGRYYFNNQANDYADNQFRYVLNPDDPDDAWFYQLIEEGRDFHLNVNPDTELGVTKLWIDVLMRGPEGEILGMVGTGMDLDKFLQDIVDIGQDGITTLFVDYNGAIQLYRDRNYIDFASIIKPEGQKNTVDLLFESPDDQKKVLGMLQMLKNEGGREGAVASSFVEVDGRKHLAGVAYLPAIGWFEITLLDLQTLLPVSYLWPLVGVFLATLMVSLLLFHWLISRRVLSPVLALEGAVYQVKQGNFQLPPLPKPDNEIGRLSTHFEAMTASLKTINDDLKGQVDERTRDLHRLARMDPLTELGNRRALDELFSAEIERSHRQGTGFGVLWLDIDHFKGINDEQGHQSGDAILCDVAHWLRASLRPYDQAGRWGGDEFVVILAPCDAHTLSHIGQRIRTHIESQSRAMGMPVTVSIGGHLAQPGEPLDEILRQADQALYRAKQAGRNQLVTSDALPETATQHEPSET</sequence>
<reference evidence="8" key="1">
    <citation type="submission" date="2016-10" db="EMBL/GenBank/DDBJ databases">
        <authorList>
            <person name="Varghese N."/>
            <person name="Submissions S."/>
        </authorList>
    </citation>
    <scope>NUCLEOTIDE SEQUENCE [LARGE SCALE GENOMIC DNA]</scope>
    <source>
        <strain evidence="8">CGMCC 1.6489</strain>
    </source>
</reference>
<evidence type="ECO:0000313" key="7">
    <source>
        <dbReference type="EMBL" id="SET47146.1"/>
    </source>
</evidence>
<dbReference type="Gene3D" id="3.30.70.270">
    <property type="match status" value="1"/>
</dbReference>
<gene>
    <name evidence="7" type="ORF">SAMN04487962_11076</name>
</gene>
<dbReference type="SUPFAM" id="SSF55073">
    <property type="entry name" value="Nucleotide cyclase"/>
    <property type="match status" value="1"/>
</dbReference>
<dbReference type="Pfam" id="PF00990">
    <property type="entry name" value="GGDEF"/>
    <property type="match status" value="1"/>
</dbReference>
<dbReference type="InterPro" id="IPR043128">
    <property type="entry name" value="Rev_trsase/Diguanyl_cyclase"/>
</dbReference>
<feature type="chain" id="PRO_5011617533" description="diguanylate cyclase" evidence="4">
    <location>
        <begin position="21"/>
        <end position="577"/>
    </location>
</feature>
<dbReference type="SUPFAM" id="SSF158472">
    <property type="entry name" value="HAMP domain-like"/>
    <property type="match status" value="1"/>
</dbReference>
<keyword evidence="3" id="KW-0472">Membrane</keyword>
<evidence type="ECO:0000256" key="3">
    <source>
        <dbReference type="SAM" id="Phobius"/>
    </source>
</evidence>
<dbReference type="CDD" id="cd18773">
    <property type="entry name" value="PDC1_HK_sensor"/>
    <property type="match status" value="1"/>
</dbReference>
<keyword evidence="3" id="KW-0812">Transmembrane</keyword>
<feature type="domain" description="HAMP" evidence="5">
    <location>
        <begin position="336"/>
        <end position="388"/>
    </location>
</feature>
<dbReference type="GO" id="GO:0043709">
    <property type="term" value="P:cell adhesion involved in single-species biofilm formation"/>
    <property type="evidence" value="ECO:0007669"/>
    <property type="project" value="TreeGrafter"/>
</dbReference>
<dbReference type="Pfam" id="PF00672">
    <property type="entry name" value="HAMP"/>
    <property type="match status" value="1"/>
</dbReference>
<dbReference type="InterPro" id="IPR000160">
    <property type="entry name" value="GGDEF_dom"/>
</dbReference>
<feature type="signal peptide" evidence="4">
    <location>
        <begin position="1"/>
        <end position="20"/>
    </location>
</feature>
<evidence type="ECO:0000256" key="4">
    <source>
        <dbReference type="SAM" id="SignalP"/>
    </source>
</evidence>
<feature type="domain" description="GGDEF" evidence="6">
    <location>
        <begin position="435"/>
        <end position="564"/>
    </location>
</feature>
<proteinExistence type="predicted"/>
<comment type="cofactor">
    <cofactor evidence="1">
        <name>Mg(2+)</name>
        <dbReference type="ChEBI" id="CHEBI:18420"/>
    </cofactor>
</comment>
<dbReference type="GO" id="GO:0052621">
    <property type="term" value="F:diguanylate cyclase activity"/>
    <property type="evidence" value="ECO:0007669"/>
    <property type="project" value="UniProtKB-EC"/>
</dbReference>
<dbReference type="InterPro" id="IPR029787">
    <property type="entry name" value="Nucleotide_cyclase"/>
</dbReference>
<dbReference type="GO" id="GO:0005886">
    <property type="term" value="C:plasma membrane"/>
    <property type="evidence" value="ECO:0007669"/>
    <property type="project" value="TreeGrafter"/>
</dbReference>
<evidence type="ECO:0000256" key="2">
    <source>
        <dbReference type="ARBA" id="ARBA00012528"/>
    </source>
</evidence>
<name>A0A1I0EPB9_9GAMM</name>
<evidence type="ECO:0000256" key="1">
    <source>
        <dbReference type="ARBA" id="ARBA00001946"/>
    </source>
</evidence>
<dbReference type="AlphaFoldDB" id="A0A1I0EPB9"/>
<dbReference type="CDD" id="cd06225">
    <property type="entry name" value="HAMP"/>
    <property type="match status" value="1"/>
</dbReference>
<accession>A0A1I0EPB9</accession>
<dbReference type="InterPro" id="IPR050469">
    <property type="entry name" value="Diguanylate_Cyclase"/>
</dbReference>
<dbReference type="Gene3D" id="6.10.340.10">
    <property type="match status" value="1"/>
</dbReference>
<dbReference type="PANTHER" id="PTHR45138:SF24">
    <property type="entry name" value="DIGUANYLATE CYCLASE DGCC-RELATED"/>
    <property type="match status" value="1"/>
</dbReference>
<evidence type="ECO:0000259" key="6">
    <source>
        <dbReference type="PROSITE" id="PS50887"/>
    </source>
</evidence>
<dbReference type="PROSITE" id="PS50885">
    <property type="entry name" value="HAMP"/>
    <property type="match status" value="1"/>
</dbReference>
<dbReference type="EMBL" id="FOHZ01000010">
    <property type="protein sequence ID" value="SET47146.1"/>
    <property type="molecule type" value="Genomic_DNA"/>
</dbReference>
<dbReference type="GO" id="GO:0007165">
    <property type="term" value="P:signal transduction"/>
    <property type="evidence" value="ECO:0007669"/>
    <property type="project" value="InterPro"/>
</dbReference>
<dbReference type="PROSITE" id="PS50887">
    <property type="entry name" value="GGDEF"/>
    <property type="match status" value="1"/>
</dbReference>
<dbReference type="RefSeq" id="WP_091852068.1">
    <property type="nucleotide sequence ID" value="NZ_FOHZ01000010.1"/>
</dbReference>
<dbReference type="InterPro" id="IPR003660">
    <property type="entry name" value="HAMP_dom"/>
</dbReference>
<dbReference type="Proteomes" id="UP000198762">
    <property type="component" value="Unassembled WGS sequence"/>
</dbReference>
<dbReference type="NCBIfam" id="TIGR00254">
    <property type="entry name" value="GGDEF"/>
    <property type="match status" value="1"/>
</dbReference>
<dbReference type="FunFam" id="3.30.70.270:FF:000001">
    <property type="entry name" value="Diguanylate cyclase domain protein"/>
    <property type="match status" value="1"/>
</dbReference>
<evidence type="ECO:0000313" key="8">
    <source>
        <dbReference type="Proteomes" id="UP000198762"/>
    </source>
</evidence>
<dbReference type="SMART" id="SM00304">
    <property type="entry name" value="HAMP"/>
    <property type="match status" value="1"/>
</dbReference>
<keyword evidence="4" id="KW-0732">Signal</keyword>
<dbReference type="EC" id="2.7.7.65" evidence="2"/>
<protein>
    <recommendedName>
        <fullName evidence="2">diguanylate cyclase</fullName>
        <ecNumber evidence="2">2.7.7.65</ecNumber>
    </recommendedName>
</protein>
<feature type="transmembrane region" description="Helical" evidence="3">
    <location>
        <begin position="311"/>
        <end position="334"/>
    </location>
</feature>
<dbReference type="GO" id="GO:1902201">
    <property type="term" value="P:negative regulation of bacterial-type flagellum-dependent cell motility"/>
    <property type="evidence" value="ECO:0007669"/>
    <property type="project" value="TreeGrafter"/>
</dbReference>
<keyword evidence="8" id="KW-1185">Reference proteome</keyword>
<dbReference type="SMART" id="SM00267">
    <property type="entry name" value="GGDEF"/>
    <property type="match status" value="1"/>
</dbReference>
<evidence type="ECO:0000259" key="5">
    <source>
        <dbReference type="PROSITE" id="PS50885"/>
    </source>
</evidence>
<dbReference type="PANTHER" id="PTHR45138">
    <property type="entry name" value="REGULATORY COMPONENTS OF SENSORY TRANSDUCTION SYSTEM"/>
    <property type="match status" value="1"/>
</dbReference>
<keyword evidence="3" id="KW-1133">Transmembrane helix</keyword>
<dbReference type="STRING" id="430453.SAMN04487962_11076"/>
<organism evidence="7 8">
    <name type="scientific">Marinobacter segnicrescens</name>
    <dbReference type="NCBI Taxonomy" id="430453"/>
    <lineage>
        <taxon>Bacteria</taxon>
        <taxon>Pseudomonadati</taxon>
        <taxon>Pseudomonadota</taxon>
        <taxon>Gammaproteobacteria</taxon>
        <taxon>Pseudomonadales</taxon>
        <taxon>Marinobacteraceae</taxon>
        <taxon>Marinobacter</taxon>
    </lineage>
</organism>
<dbReference type="OrthoDB" id="5496380at2"/>
<dbReference type="CDD" id="cd01949">
    <property type="entry name" value="GGDEF"/>
    <property type="match status" value="1"/>
</dbReference>